<feature type="transmembrane region" description="Helical" evidence="2">
    <location>
        <begin position="7"/>
        <end position="35"/>
    </location>
</feature>
<feature type="transmembrane region" description="Helical" evidence="2">
    <location>
        <begin position="144"/>
        <end position="166"/>
    </location>
</feature>
<dbReference type="Proteomes" id="UP000308199">
    <property type="component" value="Unassembled WGS sequence"/>
</dbReference>
<proteinExistence type="predicted"/>
<evidence type="ECO:0000313" key="4">
    <source>
        <dbReference type="EMBL" id="THH06583.1"/>
    </source>
</evidence>
<organism evidence="4 5">
    <name type="scientific">Phellinidium pouzarii</name>
    <dbReference type="NCBI Taxonomy" id="167371"/>
    <lineage>
        <taxon>Eukaryota</taxon>
        <taxon>Fungi</taxon>
        <taxon>Dikarya</taxon>
        <taxon>Basidiomycota</taxon>
        <taxon>Agaricomycotina</taxon>
        <taxon>Agaricomycetes</taxon>
        <taxon>Hymenochaetales</taxon>
        <taxon>Hymenochaetaceae</taxon>
        <taxon>Phellinidium</taxon>
    </lineage>
</organism>
<keyword evidence="5" id="KW-1185">Reference proteome</keyword>
<sequence>MLPPRAYIFIGLNGIRILSIIALLLVFSSSILVMVDDVRAYNKFISNTQSGSNNSDNSNSTMVDCDYIEGSTVPNQPGGIFWAVLNRLLIIFQVVILILSEIGWPYTFFDKYFPVLGSNFGLGALGLIQCFIGAAVLSHHVDDFALVSAFFLFALGCLNILAGLIFREKAKDKRSVTSWQSEKRKGLLPMVQEKAGERPGPFRPLFTGQPPPSFTQGSRFTDEKSSVLSGEKGYGWGRAAERFAAGKGGLLITRPLEALPPYGPGARLPPSVSPHHSGDVEKQEPNFQSSGKAL</sequence>
<dbReference type="InterPro" id="IPR056019">
    <property type="entry name" value="DUF7598"/>
</dbReference>
<evidence type="ECO:0000259" key="3">
    <source>
        <dbReference type="Pfam" id="PF24535"/>
    </source>
</evidence>
<evidence type="ECO:0000256" key="1">
    <source>
        <dbReference type="SAM" id="MobiDB-lite"/>
    </source>
</evidence>
<reference evidence="4 5" key="1">
    <citation type="submission" date="2019-02" db="EMBL/GenBank/DDBJ databases">
        <title>Genome sequencing of the rare red list fungi Phellinidium pouzarii.</title>
        <authorList>
            <person name="Buettner E."/>
            <person name="Kellner H."/>
        </authorList>
    </citation>
    <scope>NUCLEOTIDE SEQUENCE [LARGE SCALE GENOMIC DNA]</scope>
    <source>
        <strain evidence="4 5">DSM 108285</strain>
    </source>
</reference>
<comment type="caution">
    <text evidence="4">The sequence shown here is derived from an EMBL/GenBank/DDBJ whole genome shotgun (WGS) entry which is preliminary data.</text>
</comment>
<feature type="compositionally biased region" description="Polar residues" evidence="1">
    <location>
        <begin position="285"/>
        <end position="294"/>
    </location>
</feature>
<dbReference type="OrthoDB" id="5327148at2759"/>
<dbReference type="Pfam" id="PF24535">
    <property type="entry name" value="DUF7598"/>
    <property type="match status" value="1"/>
</dbReference>
<feature type="transmembrane region" description="Helical" evidence="2">
    <location>
        <begin position="80"/>
        <end position="100"/>
    </location>
</feature>
<accession>A0A4V3XCQ8</accession>
<evidence type="ECO:0000256" key="2">
    <source>
        <dbReference type="SAM" id="Phobius"/>
    </source>
</evidence>
<keyword evidence="2" id="KW-0472">Membrane</keyword>
<feature type="transmembrane region" description="Helical" evidence="2">
    <location>
        <begin position="112"/>
        <end position="138"/>
    </location>
</feature>
<dbReference type="EMBL" id="SGPK01000187">
    <property type="protein sequence ID" value="THH06583.1"/>
    <property type="molecule type" value="Genomic_DNA"/>
</dbReference>
<gene>
    <name evidence="4" type="ORF">EW145_g3986</name>
</gene>
<keyword evidence="2" id="KW-1133">Transmembrane helix</keyword>
<evidence type="ECO:0000313" key="5">
    <source>
        <dbReference type="Proteomes" id="UP000308199"/>
    </source>
</evidence>
<dbReference type="AlphaFoldDB" id="A0A4V3XCQ8"/>
<feature type="domain" description="DUF7598" evidence="3">
    <location>
        <begin position="80"/>
        <end position="139"/>
    </location>
</feature>
<protein>
    <recommendedName>
        <fullName evidence="3">DUF7598 domain-containing protein</fullName>
    </recommendedName>
</protein>
<name>A0A4V3XCQ8_9AGAM</name>
<feature type="region of interest" description="Disordered" evidence="1">
    <location>
        <begin position="259"/>
        <end position="294"/>
    </location>
</feature>
<keyword evidence="2" id="KW-0812">Transmembrane</keyword>